<dbReference type="AlphaFoldDB" id="A0A1U3NKB5"/>
<evidence type="ECO:0000313" key="3">
    <source>
        <dbReference type="EMBL" id="SKL45580.1"/>
    </source>
</evidence>
<proteinExistence type="predicted"/>
<feature type="compositionally biased region" description="Basic and acidic residues" evidence="1">
    <location>
        <begin position="19"/>
        <end position="29"/>
    </location>
</feature>
<evidence type="ECO:0000256" key="2">
    <source>
        <dbReference type="SAM" id="Phobius"/>
    </source>
</evidence>
<feature type="transmembrane region" description="Helical" evidence="2">
    <location>
        <begin position="72"/>
        <end position="92"/>
    </location>
</feature>
<dbReference type="Proteomes" id="UP000190074">
    <property type="component" value="Unassembled WGS sequence"/>
</dbReference>
<name>A0A1U3NKB5_9MYCO</name>
<keyword evidence="2" id="KW-1133">Transmembrane helix</keyword>
<evidence type="ECO:0000313" key="4">
    <source>
        <dbReference type="Proteomes" id="UP000190074"/>
    </source>
</evidence>
<feature type="compositionally biased region" description="Basic and acidic residues" evidence="1">
    <location>
        <begin position="41"/>
        <end position="51"/>
    </location>
</feature>
<protein>
    <submittedName>
        <fullName evidence="3">Uncharacterized protein</fullName>
    </submittedName>
</protein>
<keyword evidence="2" id="KW-0812">Transmembrane</keyword>
<keyword evidence="2" id="KW-0472">Membrane</keyword>
<accession>A0A1U3NKB5</accession>
<feature type="region of interest" description="Disordered" evidence="1">
    <location>
        <begin position="15"/>
        <end position="51"/>
    </location>
</feature>
<gene>
    <name evidence="3" type="ORF">SAMEA2259716_00617</name>
</gene>
<reference evidence="3 4" key="1">
    <citation type="submission" date="2016-11" db="EMBL/GenBank/DDBJ databases">
        <authorList>
            <consortium name="Pathogen Informatics"/>
        </authorList>
    </citation>
    <scope>NUCLEOTIDE SEQUENCE [LARGE SCALE GENOMIC DNA]</scope>
    <source>
        <strain evidence="3 4">911</strain>
    </source>
</reference>
<dbReference type="EMBL" id="FVGW01000001">
    <property type="protein sequence ID" value="SKL45580.1"/>
    <property type="molecule type" value="Genomic_DNA"/>
</dbReference>
<sequence length="288" mass="32482">MRYRAAVEHWYRMRMNRANPREPRQDSKASKRRSSASRKGSLADRRESADRLKSELESREALQTERRKDLQIALIAAFAVLVSGGVSAFVSWRTNESTLESQRLSQHTQEEAATAAYLRDARQKLYAELIAKSIEVQRISSELFETLKISPDRPTVTSQQLNSFIAALEDFGSDLPQLHILSTGSTDLAASGVFTTFLNLEQAVRAFQHALQTEPIERMRPYSDVLMSAISQTTKSIPDEYAEMYRNMRKDLGFPDLRESLGDSPNILPGIVVPTTLLPVPTQSPRPR</sequence>
<organism evidence="3 4">
    <name type="scientific">Mycobacteroides abscessus subsp. massiliense</name>
    <dbReference type="NCBI Taxonomy" id="1962118"/>
    <lineage>
        <taxon>Bacteria</taxon>
        <taxon>Bacillati</taxon>
        <taxon>Actinomycetota</taxon>
        <taxon>Actinomycetes</taxon>
        <taxon>Mycobacteriales</taxon>
        <taxon>Mycobacteriaceae</taxon>
        <taxon>Mycobacteroides</taxon>
        <taxon>Mycobacteroides abscessus</taxon>
    </lineage>
</organism>
<evidence type="ECO:0000256" key="1">
    <source>
        <dbReference type="SAM" id="MobiDB-lite"/>
    </source>
</evidence>